<comment type="caution">
    <text evidence="2">The sequence shown here is derived from an EMBL/GenBank/DDBJ whole genome shotgun (WGS) entry which is preliminary data.</text>
</comment>
<dbReference type="Proteomes" id="UP000525923">
    <property type="component" value="Unassembled WGS sequence"/>
</dbReference>
<keyword evidence="1" id="KW-0472">Membrane</keyword>
<dbReference type="InterPro" id="IPR016977">
    <property type="entry name" value="ComGF"/>
</dbReference>
<proteinExistence type="predicted"/>
<keyword evidence="1" id="KW-1133">Transmembrane helix</keyword>
<evidence type="ECO:0000256" key="1">
    <source>
        <dbReference type="SAM" id="Phobius"/>
    </source>
</evidence>
<gene>
    <name evidence="2" type="ORF">HNQ44_002296</name>
</gene>
<dbReference type="EMBL" id="JACHHE010000005">
    <property type="protein sequence ID" value="MBB5180867.1"/>
    <property type="molecule type" value="Genomic_DNA"/>
</dbReference>
<accession>A0A7W8CSJ7</accession>
<dbReference type="AlphaFoldDB" id="A0A7W8CSJ7"/>
<organism evidence="2 3">
    <name type="scientific">Planococcus koreensis</name>
    <dbReference type="NCBI Taxonomy" id="112331"/>
    <lineage>
        <taxon>Bacteria</taxon>
        <taxon>Bacillati</taxon>
        <taxon>Bacillota</taxon>
        <taxon>Bacilli</taxon>
        <taxon>Bacillales</taxon>
        <taxon>Caryophanaceae</taxon>
        <taxon>Planococcus</taxon>
    </lineage>
</organism>
<dbReference type="NCBIfam" id="NF041002">
    <property type="entry name" value="pilin_ComGF"/>
    <property type="match status" value="1"/>
</dbReference>
<protein>
    <submittedName>
        <fullName evidence="2">Competence protein ComGF</fullName>
    </submittedName>
</protein>
<sequence>MNRVADEKGFTFLNSLFELLLLMIFLPLIVLFFVFIRGFFEEADPRTAEWFLFAGELQSYLSGAESLVIINNGAGVRIVQGGDEYDIESYDKFIRKQKFRLGHEVMLTGIKKTSFSLRGHSLLLQAEFTDGIILEEEYVFTQP</sequence>
<keyword evidence="3" id="KW-1185">Reference proteome</keyword>
<evidence type="ECO:0000313" key="3">
    <source>
        <dbReference type="Proteomes" id="UP000525923"/>
    </source>
</evidence>
<feature type="transmembrane region" description="Helical" evidence="1">
    <location>
        <begin position="20"/>
        <end position="40"/>
    </location>
</feature>
<evidence type="ECO:0000313" key="2">
    <source>
        <dbReference type="EMBL" id="MBB5180867.1"/>
    </source>
</evidence>
<dbReference type="RefSeq" id="WP_135501244.1">
    <property type="nucleotide sequence ID" value="NZ_JACHHE010000005.1"/>
</dbReference>
<name>A0A7W8CSJ7_9BACL</name>
<dbReference type="Pfam" id="PF15980">
    <property type="entry name" value="ComGF"/>
    <property type="match status" value="1"/>
</dbReference>
<reference evidence="2 3" key="1">
    <citation type="submission" date="2020-08" db="EMBL/GenBank/DDBJ databases">
        <title>Genomic Encyclopedia of Type Strains, Phase IV (KMG-IV): sequencing the most valuable type-strain genomes for metagenomic binning, comparative biology and taxonomic classification.</title>
        <authorList>
            <person name="Goeker M."/>
        </authorList>
    </citation>
    <scope>NUCLEOTIDE SEQUENCE [LARGE SCALE GENOMIC DNA]</scope>
    <source>
        <strain evidence="2 3">DSM 15895</strain>
    </source>
</reference>
<dbReference type="OrthoDB" id="2361316at2"/>
<keyword evidence="1" id="KW-0812">Transmembrane</keyword>